<dbReference type="PANTHER" id="PTHR46558">
    <property type="entry name" value="TRACRIPTIONAL REGULATORY PROTEIN-RELATED-RELATED"/>
    <property type="match status" value="1"/>
</dbReference>
<sequence>MNFNDRLIDLRRKRGLSQEQLGYELGVSRQTVSKWELGQSYPDFQRLVLLSDYYGIGLDELVRGIDVGDVRALNESDKQISSIYADVERGKEAVLRAWRAFLVVGGVVLALFALVVIYGVSQGSLFAG</sequence>
<dbReference type="AlphaFoldDB" id="A0A7K0G9T9"/>
<dbReference type="InterPro" id="IPR010982">
    <property type="entry name" value="Lambda_DNA-bd_dom_sf"/>
</dbReference>
<organism evidence="4 5">
    <name type="scientific">Enorma shizhengliae</name>
    <dbReference type="NCBI Taxonomy" id="2606615"/>
    <lineage>
        <taxon>Bacteria</taxon>
        <taxon>Bacillati</taxon>
        <taxon>Actinomycetota</taxon>
        <taxon>Coriobacteriia</taxon>
        <taxon>Coriobacteriales</taxon>
        <taxon>Coriobacteriaceae</taxon>
        <taxon>Enorma</taxon>
    </lineage>
</organism>
<dbReference type="EMBL" id="VTFZ01000011">
    <property type="protein sequence ID" value="MRX80593.1"/>
    <property type="molecule type" value="Genomic_DNA"/>
</dbReference>
<dbReference type="SUPFAM" id="SSF47413">
    <property type="entry name" value="lambda repressor-like DNA-binding domains"/>
    <property type="match status" value="1"/>
</dbReference>
<dbReference type="Pfam" id="PF01381">
    <property type="entry name" value="HTH_3"/>
    <property type="match status" value="1"/>
</dbReference>
<dbReference type="Gene3D" id="1.10.260.40">
    <property type="entry name" value="lambda repressor-like DNA-binding domains"/>
    <property type="match status" value="1"/>
</dbReference>
<name>A0A7K0G9T9_9ACTN</name>
<dbReference type="InterPro" id="IPR001387">
    <property type="entry name" value="Cro/C1-type_HTH"/>
</dbReference>
<keyword evidence="5" id="KW-1185">Reference proteome</keyword>
<feature type="domain" description="HTH cro/C1-type" evidence="3">
    <location>
        <begin position="7"/>
        <end position="61"/>
    </location>
</feature>
<keyword evidence="1" id="KW-0238">DNA-binding</keyword>
<dbReference type="CDD" id="cd00093">
    <property type="entry name" value="HTH_XRE"/>
    <property type="match status" value="1"/>
</dbReference>
<comment type="caution">
    <text evidence="4">The sequence shown here is derived from an EMBL/GenBank/DDBJ whole genome shotgun (WGS) entry which is preliminary data.</text>
</comment>
<dbReference type="SMART" id="SM00530">
    <property type="entry name" value="HTH_XRE"/>
    <property type="match status" value="1"/>
</dbReference>
<evidence type="ECO:0000256" key="1">
    <source>
        <dbReference type="ARBA" id="ARBA00023125"/>
    </source>
</evidence>
<accession>A0A7K0G9T9</accession>
<protein>
    <submittedName>
        <fullName evidence="4">Helix-turn-helix domain-containing protein</fullName>
    </submittedName>
</protein>
<evidence type="ECO:0000256" key="2">
    <source>
        <dbReference type="SAM" id="Phobius"/>
    </source>
</evidence>
<proteinExistence type="predicted"/>
<gene>
    <name evidence="4" type="ORF">GJE22_08330</name>
</gene>
<keyword evidence="2" id="KW-1133">Transmembrane helix</keyword>
<dbReference type="PANTHER" id="PTHR46558:SF13">
    <property type="entry name" value="HTH-TYPE TRANSCRIPTIONAL REGULATOR IMMR"/>
    <property type="match status" value="1"/>
</dbReference>
<dbReference type="GO" id="GO:0003677">
    <property type="term" value="F:DNA binding"/>
    <property type="evidence" value="ECO:0007669"/>
    <property type="project" value="UniProtKB-KW"/>
</dbReference>
<dbReference type="GeneID" id="98653927"/>
<evidence type="ECO:0000313" key="5">
    <source>
        <dbReference type="Proteomes" id="UP000470010"/>
    </source>
</evidence>
<keyword evidence="2" id="KW-0812">Transmembrane</keyword>
<evidence type="ECO:0000259" key="3">
    <source>
        <dbReference type="PROSITE" id="PS50943"/>
    </source>
</evidence>
<reference evidence="5" key="1">
    <citation type="submission" date="2019-08" db="EMBL/GenBank/DDBJ databases">
        <title>Arthrobacter sp. nov., isolated from plateau pika and Tibetan wild ass.</title>
        <authorList>
            <person name="Ge Y."/>
        </authorList>
    </citation>
    <scope>NUCLEOTIDE SEQUENCE [LARGE SCALE GENOMIC DNA]</scope>
    <source>
        <strain evidence="5">HF-1365</strain>
    </source>
</reference>
<keyword evidence="2" id="KW-0472">Membrane</keyword>
<dbReference type="PROSITE" id="PS50943">
    <property type="entry name" value="HTH_CROC1"/>
    <property type="match status" value="1"/>
</dbReference>
<dbReference type="Proteomes" id="UP000470010">
    <property type="component" value="Unassembled WGS sequence"/>
</dbReference>
<evidence type="ECO:0000313" key="4">
    <source>
        <dbReference type="EMBL" id="MRX80593.1"/>
    </source>
</evidence>
<dbReference type="RefSeq" id="WP_019129019.1">
    <property type="nucleotide sequence ID" value="NZ_VLLQ01000011.1"/>
</dbReference>
<feature type="transmembrane region" description="Helical" evidence="2">
    <location>
        <begin position="100"/>
        <end position="120"/>
    </location>
</feature>